<keyword evidence="4" id="KW-0411">Iron-sulfur</keyword>
<evidence type="ECO:0000256" key="4">
    <source>
        <dbReference type="ARBA" id="ARBA00023014"/>
    </source>
</evidence>
<dbReference type="InterPro" id="IPR007197">
    <property type="entry name" value="rSAM"/>
</dbReference>
<dbReference type="PANTHER" id="PTHR11228">
    <property type="entry name" value="RADICAL SAM DOMAIN PROTEIN"/>
    <property type="match status" value="1"/>
</dbReference>
<keyword evidence="1" id="KW-0949">S-adenosyl-L-methionine</keyword>
<dbReference type="EMBL" id="BK032721">
    <property type="protein sequence ID" value="DAF56609.1"/>
    <property type="molecule type" value="Genomic_DNA"/>
</dbReference>
<evidence type="ECO:0000313" key="6">
    <source>
        <dbReference type="EMBL" id="DAF56609.1"/>
    </source>
</evidence>
<keyword evidence="3" id="KW-0408">Iron</keyword>
<feature type="domain" description="Radical SAM core" evidence="5">
    <location>
        <begin position="13"/>
        <end position="181"/>
    </location>
</feature>
<reference evidence="6" key="1">
    <citation type="journal article" date="2021" name="Proc. Natl. Acad. Sci. U.S.A.">
        <title>A Catalog of Tens of Thousands of Viruses from Human Metagenomes Reveals Hidden Associations with Chronic Diseases.</title>
        <authorList>
            <person name="Tisza M.J."/>
            <person name="Buck C.B."/>
        </authorList>
    </citation>
    <scope>NUCLEOTIDE SEQUENCE</scope>
    <source>
        <strain evidence="6">CtWb16</strain>
    </source>
</reference>
<accession>A0A8S5T024</accession>
<dbReference type="InterPro" id="IPR058240">
    <property type="entry name" value="rSAM_sf"/>
</dbReference>
<dbReference type="GO" id="GO:0046872">
    <property type="term" value="F:metal ion binding"/>
    <property type="evidence" value="ECO:0007669"/>
    <property type="project" value="UniProtKB-KW"/>
</dbReference>
<organism evidence="6">
    <name type="scientific">Myoviridae sp. ctWb16</name>
    <dbReference type="NCBI Taxonomy" id="2827690"/>
    <lineage>
        <taxon>Viruses</taxon>
        <taxon>Duplodnaviria</taxon>
        <taxon>Heunggongvirae</taxon>
        <taxon>Uroviricota</taxon>
        <taxon>Caudoviricetes</taxon>
    </lineage>
</organism>
<dbReference type="InterPro" id="IPR013785">
    <property type="entry name" value="Aldolase_TIM"/>
</dbReference>
<keyword evidence="2" id="KW-0479">Metal-binding</keyword>
<dbReference type="InterPro" id="IPR050377">
    <property type="entry name" value="Radical_SAM_PqqE_MftC-like"/>
</dbReference>
<dbReference type="SFLD" id="SFLDS00029">
    <property type="entry name" value="Radical_SAM"/>
    <property type="match status" value="1"/>
</dbReference>
<evidence type="ECO:0000259" key="5">
    <source>
        <dbReference type="Pfam" id="PF04055"/>
    </source>
</evidence>
<dbReference type="CDD" id="cd01335">
    <property type="entry name" value="Radical_SAM"/>
    <property type="match status" value="1"/>
</dbReference>
<dbReference type="Gene3D" id="3.20.20.70">
    <property type="entry name" value="Aldolase class I"/>
    <property type="match status" value="1"/>
</dbReference>
<dbReference type="GO" id="GO:0051536">
    <property type="term" value="F:iron-sulfur cluster binding"/>
    <property type="evidence" value="ECO:0007669"/>
    <property type="project" value="UniProtKB-KW"/>
</dbReference>
<dbReference type="Pfam" id="PF04055">
    <property type="entry name" value="Radical_SAM"/>
    <property type="match status" value="1"/>
</dbReference>
<dbReference type="SUPFAM" id="SSF102114">
    <property type="entry name" value="Radical SAM enzymes"/>
    <property type="match status" value="1"/>
</dbReference>
<dbReference type="PANTHER" id="PTHR11228:SF7">
    <property type="entry name" value="PQQA PEPTIDE CYCLASE"/>
    <property type="match status" value="1"/>
</dbReference>
<protein>
    <submittedName>
        <fullName evidence="6">Fe-S oxidoreductase</fullName>
    </submittedName>
</protein>
<proteinExistence type="predicted"/>
<evidence type="ECO:0000256" key="3">
    <source>
        <dbReference type="ARBA" id="ARBA00023004"/>
    </source>
</evidence>
<dbReference type="GO" id="GO:0003824">
    <property type="term" value="F:catalytic activity"/>
    <property type="evidence" value="ECO:0007669"/>
    <property type="project" value="InterPro"/>
</dbReference>
<dbReference type="SFLD" id="SFLDG01067">
    <property type="entry name" value="SPASM/twitch_domain_containing"/>
    <property type="match status" value="1"/>
</dbReference>
<evidence type="ECO:0000256" key="1">
    <source>
        <dbReference type="ARBA" id="ARBA00022691"/>
    </source>
</evidence>
<sequence>MELFEKITRIAVKLYSGCNMKCCYCFQPYNDKIKPRIFSDYDNLYKFVKSLPLSDIVIVTLVGGEVTLRPDLVKLCIKKVFKRIEREQDVTFHCATISNGTNLDTLLDLCNENYFYSKHCCISWDGLFSSSLSRKINGKYDDEYFKNMILQLGKSEYNDKISIVHALTPETLPYLADSFKFCFDNNVLSLGYYYIHEANYNSDYIYKEFEKQIRKICDMYIQNDKINFYNWVNYFQRRRNPDNFFTCVKLGNNYFINPEGEIYPCIYLGDHKAYNLGNIKDGIDLNKQNEFVKEYYHYPLCKYKTCKCYQCSECPAANYVNNGSLHKRFEGACELYKIENKVFGEYYEKIKNNIMFNNEYLNEMLPTYDLNKFTECDFESHYSESKSPNLNIVQQWNK</sequence>
<name>A0A8S5T024_9CAUD</name>
<evidence type="ECO:0000256" key="2">
    <source>
        <dbReference type="ARBA" id="ARBA00022723"/>
    </source>
</evidence>